<proteinExistence type="predicted"/>
<organism evidence="1 2">
    <name type="scientific">Trichinella britovi</name>
    <name type="common">Parasitic roundworm</name>
    <dbReference type="NCBI Taxonomy" id="45882"/>
    <lineage>
        <taxon>Eukaryota</taxon>
        <taxon>Metazoa</taxon>
        <taxon>Ecdysozoa</taxon>
        <taxon>Nematoda</taxon>
        <taxon>Enoplea</taxon>
        <taxon>Dorylaimia</taxon>
        <taxon>Trichinellida</taxon>
        <taxon>Trichinellidae</taxon>
        <taxon>Trichinella</taxon>
    </lineage>
</organism>
<evidence type="ECO:0000313" key="1">
    <source>
        <dbReference type="EMBL" id="KRY25547.1"/>
    </source>
</evidence>
<dbReference type="AlphaFoldDB" id="A0A0V1AL24"/>
<dbReference type="EMBL" id="JYDI01002258">
    <property type="protein sequence ID" value="KRY25547.1"/>
    <property type="molecule type" value="Genomic_DNA"/>
</dbReference>
<reference evidence="1 2" key="1">
    <citation type="submission" date="2015-01" db="EMBL/GenBank/DDBJ databases">
        <title>Evolution of Trichinella species and genotypes.</title>
        <authorList>
            <person name="Korhonen P.K."/>
            <person name="Edoardo P."/>
            <person name="Giuseppe L.R."/>
            <person name="Gasser R.B."/>
        </authorList>
    </citation>
    <scope>NUCLEOTIDE SEQUENCE [LARGE SCALE GENOMIC DNA]</scope>
    <source>
        <strain evidence="1">ISS120</strain>
    </source>
</reference>
<keyword evidence="2" id="KW-1185">Reference proteome</keyword>
<comment type="caution">
    <text evidence="1">The sequence shown here is derived from an EMBL/GenBank/DDBJ whole genome shotgun (WGS) entry which is preliminary data.</text>
</comment>
<gene>
    <name evidence="1" type="ORF">T03_10096</name>
</gene>
<sequence>MFYENFEISWAIDFVVFAFWIESPANSVLTQSHPCGIN</sequence>
<name>A0A0V1AL24_TRIBR</name>
<accession>A0A0V1AL24</accession>
<protein>
    <submittedName>
        <fullName evidence="1">Uncharacterized protein</fullName>
    </submittedName>
</protein>
<dbReference type="Proteomes" id="UP000054653">
    <property type="component" value="Unassembled WGS sequence"/>
</dbReference>
<evidence type="ECO:0000313" key="2">
    <source>
        <dbReference type="Proteomes" id="UP000054653"/>
    </source>
</evidence>